<evidence type="ECO:0000256" key="14">
    <source>
        <dbReference type="RuleBase" id="RU361263"/>
    </source>
</evidence>
<name>A0A6G1GRB6_9PEZI</name>
<feature type="active site" description="Nucleophile" evidence="12">
    <location>
        <position position="131"/>
    </location>
</feature>
<evidence type="ECO:0000313" key="16">
    <source>
        <dbReference type="Proteomes" id="UP000800041"/>
    </source>
</evidence>
<dbReference type="PRINTS" id="PR00129">
    <property type="entry name" value="CUTINASE"/>
</dbReference>
<keyword evidence="5 14" id="KW-0964">Secreted</keyword>
<dbReference type="InterPro" id="IPR043580">
    <property type="entry name" value="CUTINASE_1"/>
</dbReference>
<dbReference type="SUPFAM" id="SSF53474">
    <property type="entry name" value="alpha/beta-Hydrolases"/>
    <property type="match status" value="1"/>
</dbReference>
<organism evidence="15 16">
    <name type="scientific">Aulographum hederae CBS 113979</name>
    <dbReference type="NCBI Taxonomy" id="1176131"/>
    <lineage>
        <taxon>Eukaryota</taxon>
        <taxon>Fungi</taxon>
        <taxon>Dikarya</taxon>
        <taxon>Ascomycota</taxon>
        <taxon>Pezizomycotina</taxon>
        <taxon>Dothideomycetes</taxon>
        <taxon>Pleosporomycetidae</taxon>
        <taxon>Aulographales</taxon>
        <taxon>Aulographaceae</taxon>
    </lineage>
</organism>
<dbReference type="EC" id="3.1.1.74" evidence="3 14"/>
<dbReference type="Gene3D" id="3.40.50.1820">
    <property type="entry name" value="alpha/beta hydrolase"/>
    <property type="match status" value="1"/>
</dbReference>
<dbReference type="Proteomes" id="UP000800041">
    <property type="component" value="Unassembled WGS sequence"/>
</dbReference>
<sequence>MKFTNAVLALAGAAAASPIALEERQFGNVGINAGDLEGLTPICRDVTFIFARGSTEIGNMGSLVGPPVANGLKDRLGRNNVAVQGVNYAAGLTTNFLPSGGDPLGVRDMTSQFETASRRCPSTKIVAGGYSQGAAITHESVESLPRNIINQIVGIVTFGDTQNLQDRGQINNFPRERLLVICNVGDLVCSGTLVITAAHLTYSADAGRAVNFLVQRVNSS</sequence>
<dbReference type="SMART" id="SM01110">
    <property type="entry name" value="Cutinase"/>
    <property type="match status" value="1"/>
</dbReference>
<evidence type="ECO:0000256" key="7">
    <source>
        <dbReference type="ARBA" id="ARBA00022801"/>
    </source>
</evidence>
<dbReference type="InterPro" id="IPR011150">
    <property type="entry name" value="Cutinase_monf"/>
</dbReference>
<dbReference type="InterPro" id="IPR029058">
    <property type="entry name" value="AB_hydrolase_fold"/>
</dbReference>
<dbReference type="PROSITE" id="PS00931">
    <property type="entry name" value="CUTINASE_2"/>
    <property type="match status" value="1"/>
</dbReference>
<comment type="function">
    <text evidence="10">Catalyzes the hydrolysis of complex carboxylic polyesters found in the cell wall of plants. Degrades cutin, a macromolecule that forms the structure of the plant cuticle. Allows pathogenic fungi to penetrate through the cuticular barrier into the host plant during the initial stage of fungal infection.</text>
</comment>
<protein>
    <recommendedName>
        <fullName evidence="11 14">Cutinase</fullName>
        <ecNumber evidence="3 14">3.1.1.74</ecNumber>
    </recommendedName>
</protein>
<dbReference type="Pfam" id="PF01083">
    <property type="entry name" value="Cutinase"/>
    <property type="match status" value="1"/>
</dbReference>
<feature type="disulfide bond" evidence="13">
    <location>
        <begin position="182"/>
        <end position="189"/>
    </location>
</feature>
<evidence type="ECO:0000256" key="5">
    <source>
        <dbReference type="ARBA" id="ARBA00022525"/>
    </source>
</evidence>
<dbReference type="PROSITE" id="PS00155">
    <property type="entry name" value="CUTINASE_1"/>
    <property type="match status" value="1"/>
</dbReference>
<dbReference type="EMBL" id="ML977176">
    <property type="protein sequence ID" value="KAF1983340.1"/>
    <property type="molecule type" value="Genomic_DNA"/>
</dbReference>
<evidence type="ECO:0000256" key="2">
    <source>
        <dbReference type="ARBA" id="ARBA00007534"/>
    </source>
</evidence>
<feature type="disulfide bond" evidence="13">
    <location>
        <begin position="43"/>
        <end position="120"/>
    </location>
</feature>
<keyword evidence="4 14" id="KW-0719">Serine esterase</keyword>
<dbReference type="OrthoDB" id="2975078at2759"/>
<evidence type="ECO:0000256" key="13">
    <source>
        <dbReference type="PIRSR" id="PIRSR611150-2"/>
    </source>
</evidence>
<dbReference type="GO" id="GO:0016052">
    <property type="term" value="P:carbohydrate catabolic process"/>
    <property type="evidence" value="ECO:0007669"/>
    <property type="project" value="TreeGrafter"/>
</dbReference>
<feature type="active site" evidence="12">
    <location>
        <position position="186"/>
    </location>
</feature>
<dbReference type="InterPro" id="IPR000675">
    <property type="entry name" value="Cutinase/axe"/>
</dbReference>
<keyword evidence="8 13" id="KW-1015">Disulfide bond</keyword>
<dbReference type="GO" id="GO:0050525">
    <property type="term" value="F:cutinase activity"/>
    <property type="evidence" value="ECO:0007669"/>
    <property type="project" value="UniProtKB-UniRule"/>
</dbReference>
<dbReference type="AlphaFoldDB" id="A0A6G1GRB6"/>
<comment type="catalytic activity">
    <reaction evidence="9 14">
        <text>cutin + H2O = cutin monomers.</text>
        <dbReference type="EC" id="3.1.1.74"/>
    </reaction>
</comment>
<proteinExistence type="inferred from homology"/>
<evidence type="ECO:0000313" key="15">
    <source>
        <dbReference type="EMBL" id="KAF1983340.1"/>
    </source>
</evidence>
<keyword evidence="16" id="KW-1185">Reference proteome</keyword>
<keyword evidence="6 14" id="KW-0732">Signal</keyword>
<feature type="signal peptide" evidence="14">
    <location>
        <begin position="1"/>
        <end position="16"/>
    </location>
</feature>
<dbReference type="FunFam" id="3.40.50.1820:FF:000235">
    <property type="entry name" value="Cutinase 1"/>
    <property type="match status" value="1"/>
</dbReference>
<feature type="chain" id="PRO_5026373091" description="Cutinase" evidence="14">
    <location>
        <begin position="17"/>
        <end position="220"/>
    </location>
</feature>
<evidence type="ECO:0000256" key="3">
    <source>
        <dbReference type="ARBA" id="ARBA00013095"/>
    </source>
</evidence>
<accession>A0A6G1GRB6</accession>
<feature type="active site" description="Proton donor/acceptor" evidence="12">
    <location>
        <position position="199"/>
    </location>
</feature>
<evidence type="ECO:0000256" key="6">
    <source>
        <dbReference type="ARBA" id="ARBA00022729"/>
    </source>
</evidence>
<evidence type="ECO:0000256" key="4">
    <source>
        <dbReference type="ARBA" id="ARBA00022487"/>
    </source>
</evidence>
<evidence type="ECO:0000256" key="9">
    <source>
        <dbReference type="ARBA" id="ARBA00034045"/>
    </source>
</evidence>
<dbReference type="InterPro" id="IPR043579">
    <property type="entry name" value="CUTINASE_2"/>
</dbReference>
<keyword evidence="7 14" id="KW-0378">Hydrolase</keyword>
<dbReference type="PANTHER" id="PTHR48250:SF3">
    <property type="entry name" value="CUTINASE 1-RELATED"/>
    <property type="match status" value="1"/>
</dbReference>
<evidence type="ECO:0000256" key="8">
    <source>
        <dbReference type="ARBA" id="ARBA00023157"/>
    </source>
</evidence>
<comment type="subcellular location">
    <subcellularLocation>
        <location evidence="1 14">Secreted</location>
    </subcellularLocation>
</comment>
<evidence type="ECO:0000256" key="10">
    <source>
        <dbReference type="ARBA" id="ARBA00057514"/>
    </source>
</evidence>
<dbReference type="PANTHER" id="PTHR48250">
    <property type="entry name" value="CUTINASE 2-RELATED"/>
    <property type="match status" value="1"/>
</dbReference>
<evidence type="ECO:0000256" key="11">
    <source>
        <dbReference type="ARBA" id="ARBA00074522"/>
    </source>
</evidence>
<evidence type="ECO:0000256" key="1">
    <source>
        <dbReference type="ARBA" id="ARBA00004613"/>
    </source>
</evidence>
<comment type="similarity">
    <text evidence="2 14">Belongs to the cutinase family.</text>
</comment>
<gene>
    <name evidence="15" type="ORF">K402DRAFT_423901</name>
</gene>
<reference evidence="15" key="1">
    <citation type="journal article" date="2020" name="Stud. Mycol.">
        <title>101 Dothideomycetes genomes: a test case for predicting lifestyles and emergence of pathogens.</title>
        <authorList>
            <person name="Haridas S."/>
            <person name="Albert R."/>
            <person name="Binder M."/>
            <person name="Bloem J."/>
            <person name="Labutti K."/>
            <person name="Salamov A."/>
            <person name="Andreopoulos B."/>
            <person name="Baker S."/>
            <person name="Barry K."/>
            <person name="Bills G."/>
            <person name="Bluhm B."/>
            <person name="Cannon C."/>
            <person name="Castanera R."/>
            <person name="Culley D."/>
            <person name="Daum C."/>
            <person name="Ezra D."/>
            <person name="Gonzalez J."/>
            <person name="Henrissat B."/>
            <person name="Kuo A."/>
            <person name="Liang C."/>
            <person name="Lipzen A."/>
            <person name="Lutzoni F."/>
            <person name="Magnuson J."/>
            <person name="Mondo S."/>
            <person name="Nolan M."/>
            <person name="Ohm R."/>
            <person name="Pangilinan J."/>
            <person name="Park H.-J."/>
            <person name="Ramirez L."/>
            <person name="Alfaro M."/>
            <person name="Sun H."/>
            <person name="Tritt A."/>
            <person name="Yoshinaga Y."/>
            <person name="Zwiers L.-H."/>
            <person name="Turgeon B."/>
            <person name="Goodwin S."/>
            <person name="Spatafora J."/>
            <person name="Crous P."/>
            <person name="Grigoriev I."/>
        </authorList>
    </citation>
    <scope>NUCLEOTIDE SEQUENCE</scope>
    <source>
        <strain evidence="15">CBS 113979</strain>
    </source>
</reference>
<dbReference type="GO" id="GO:0005576">
    <property type="term" value="C:extracellular region"/>
    <property type="evidence" value="ECO:0007669"/>
    <property type="project" value="UniProtKB-SubCell"/>
</dbReference>
<evidence type="ECO:0000256" key="12">
    <source>
        <dbReference type="PIRSR" id="PIRSR611150-1"/>
    </source>
</evidence>